<protein>
    <submittedName>
        <fullName evidence="2">Transposase IS4 family protein</fullName>
    </submittedName>
</protein>
<evidence type="ECO:0000313" key="2">
    <source>
        <dbReference type="EMBL" id="KDR95710.1"/>
    </source>
</evidence>
<organism evidence="2 3">
    <name type="scientific">Peptoclostridium litorale DSM 5388</name>
    <dbReference type="NCBI Taxonomy" id="1121324"/>
    <lineage>
        <taxon>Bacteria</taxon>
        <taxon>Bacillati</taxon>
        <taxon>Bacillota</taxon>
        <taxon>Clostridia</taxon>
        <taxon>Peptostreptococcales</taxon>
        <taxon>Peptoclostridiaceae</taxon>
        <taxon>Peptoclostridium</taxon>
    </lineage>
</organism>
<dbReference type="GO" id="GO:0003677">
    <property type="term" value="F:DNA binding"/>
    <property type="evidence" value="ECO:0007669"/>
    <property type="project" value="InterPro"/>
</dbReference>
<dbReference type="EMBL" id="JJMM01000010">
    <property type="protein sequence ID" value="KDR95710.1"/>
    <property type="molecule type" value="Genomic_DNA"/>
</dbReference>
<name>A0A069RHU3_PEPLI</name>
<dbReference type="AlphaFoldDB" id="A0A069RHU3"/>
<feature type="domain" description="Transposase IS4-like" evidence="1">
    <location>
        <begin position="91"/>
        <end position="265"/>
    </location>
</feature>
<sequence length="285" mass="33203">MIIEKFPRLVDLRNIQICTFFNASCIKVMNKIYCLRELEWALKNDAFAARIIGLTDIPDHSTLCIRLKKIENTAFFQVYKAFVFMLKPDVRITSIDSTALRSSRFDSEAKSGKGTRLGWYTGYKLHLVSSCDLIPLAFDITTANVYDNNCEQLIKQLDDHDIFALLGDAAYDSVKLFELCEQMSIHLLTDINLRRAKSVENIKNEYRIRNSLYLESPIGEKIYKHRISVERLFSILKMRYGLENPRLYGFNKYKSHVIWTLLLYLIEKLLDKDQGVACNNFPWNK</sequence>
<dbReference type="Proteomes" id="UP000027946">
    <property type="component" value="Unassembled WGS sequence"/>
</dbReference>
<dbReference type="GO" id="GO:0004803">
    <property type="term" value="F:transposase activity"/>
    <property type="evidence" value="ECO:0007669"/>
    <property type="project" value="InterPro"/>
</dbReference>
<dbReference type="GO" id="GO:0006313">
    <property type="term" value="P:DNA transposition"/>
    <property type="evidence" value="ECO:0007669"/>
    <property type="project" value="InterPro"/>
</dbReference>
<comment type="caution">
    <text evidence="2">The sequence shown here is derived from an EMBL/GenBank/DDBJ whole genome shotgun (WGS) entry which is preliminary data.</text>
</comment>
<dbReference type="STRING" id="1121324.CLIT_10c04370"/>
<proteinExistence type="predicted"/>
<dbReference type="Pfam" id="PF01609">
    <property type="entry name" value="DDE_Tnp_1"/>
    <property type="match status" value="1"/>
</dbReference>
<keyword evidence="3" id="KW-1185">Reference proteome</keyword>
<evidence type="ECO:0000259" key="1">
    <source>
        <dbReference type="Pfam" id="PF01609"/>
    </source>
</evidence>
<accession>A0A069RHU3</accession>
<dbReference type="eggNOG" id="COG3039">
    <property type="taxonomic scope" value="Bacteria"/>
</dbReference>
<evidence type="ECO:0000313" key="3">
    <source>
        <dbReference type="Proteomes" id="UP000027946"/>
    </source>
</evidence>
<dbReference type="InterPro" id="IPR002559">
    <property type="entry name" value="Transposase_11"/>
</dbReference>
<reference evidence="2 3" key="1">
    <citation type="submission" date="2014-03" db="EMBL/GenBank/DDBJ databases">
        <title>Genome sequence of Clostridium litorale W6, DSM 5388.</title>
        <authorList>
            <person name="Poehlein A."/>
            <person name="Jagirdar A."/>
            <person name="Khonsari B."/>
            <person name="Chibani C.M."/>
            <person name="Gutierrez Gutierrez D.A."/>
            <person name="Davydova E."/>
            <person name="Alghaithi H.S."/>
            <person name="Nair K.P."/>
            <person name="Dhamotharan K."/>
            <person name="Chandran L."/>
            <person name="G W."/>
            <person name="Daniel R."/>
        </authorList>
    </citation>
    <scope>NUCLEOTIDE SEQUENCE [LARGE SCALE GENOMIC DNA]</scope>
    <source>
        <strain evidence="2 3">W6</strain>
    </source>
</reference>
<gene>
    <name evidence="2" type="ORF">CLIT_10c04370</name>
</gene>